<evidence type="ECO:0000256" key="3">
    <source>
        <dbReference type="ARBA" id="ARBA00023014"/>
    </source>
</evidence>
<dbReference type="InterPro" id="IPR007525">
    <property type="entry name" value="FrhB_FdhB_C"/>
</dbReference>
<organism evidence="5 6">
    <name type="scientific">Candidatus Eubacterium faecipullorum</name>
    <dbReference type="NCBI Taxonomy" id="2838571"/>
    <lineage>
        <taxon>Bacteria</taxon>
        <taxon>Bacillati</taxon>
        <taxon>Bacillota</taxon>
        <taxon>Clostridia</taxon>
        <taxon>Eubacteriales</taxon>
        <taxon>Eubacteriaceae</taxon>
        <taxon>Eubacterium</taxon>
    </lineage>
</organism>
<feature type="domain" description="4Fe-4S ferredoxin-type" evidence="4">
    <location>
        <begin position="34"/>
        <end position="63"/>
    </location>
</feature>
<sequence length="380" mass="42252">MKTVCKINECAGCMACKDICPKGAIQIRDDPTAYNAVIDPQKCIGCDSCYRVCPHNHPAKAEMPQKWVQGWCADPVQRQKSSSGGFASAISKAFITSGGTVCSCALKDGKFTFEFAETVDDVKKFAGSKYVKSDPSGSYKAVKDKLKNGKKVLFIGLPCQVAALKNFVGKDLESALYTVDLICHGTPSPKLLEMFLKQYKIQLADVENIMFRKGRNYQIYCNNKSVATDGVIDRYMIAFLYKLTFANSCYSCKYAKTQRVSDLTIGDSWGSELPAQEQEKGISLALCQTDKGIELLKTADLVLKDVDPEKAIAKNGQLKAPCEMTKLRTEFENKIKRTQNFNRVVFSLIPQQCLKLDGKALLLKLGLYNKLKKLLHGFWK</sequence>
<evidence type="ECO:0000259" key="4">
    <source>
        <dbReference type="PROSITE" id="PS51379"/>
    </source>
</evidence>
<dbReference type="Gene3D" id="3.30.70.20">
    <property type="match status" value="1"/>
</dbReference>
<dbReference type="PANTHER" id="PTHR43193">
    <property type="match status" value="1"/>
</dbReference>
<dbReference type="AlphaFoldDB" id="A0A9D1RG94"/>
<dbReference type="Proteomes" id="UP000824205">
    <property type="component" value="Unassembled WGS sequence"/>
</dbReference>
<accession>A0A9D1RG94</accession>
<dbReference type="PANTHER" id="PTHR43193:SF2">
    <property type="entry name" value="POLYFERREDOXIN PROTEIN FWDF"/>
    <property type="match status" value="1"/>
</dbReference>
<dbReference type="Pfam" id="PF12838">
    <property type="entry name" value="Fer4_7"/>
    <property type="match status" value="1"/>
</dbReference>
<gene>
    <name evidence="5" type="ORF">IAA48_08630</name>
</gene>
<dbReference type="PROSITE" id="PS51379">
    <property type="entry name" value="4FE4S_FER_2"/>
    <property type="match status" value="2"/>
</dbReference>
<dbReference type="InterPro" id="IPR017896">
    <property type="entry name" value="4Fe4S_Fe-S-bd"/>
</dbReference>
<name>A0A9D1RG94_9FIRM</name>
<dbReference type="InterPro" id="IPR017900">
    <property type="entry name" value="4Fe4S_Fe_S_CS"/>
</dbReference>
<keyword evidence="3" id="KW-0411">Iron-sulfur</keyword>
<dbReference type="InterPro" id="IPR052977">
    <property type="entry name" value="Polyferredoxin-like_ET"/>
</dbReference>
<evidence type="ECO:0000313" key="6">
    <source>
        <dbReference type="Proteomes" id="UP000824205"/>
    </source>
</evidence>
<proteinExistence type="predicted"/>
<dbReference type="PROSITE" id="PS00198">
    <property type="entry name" value="4FE4S_FER_1"/>
    <property type="match status" value="1"/>
</dbReference>
<dbReference type="EMBL" id="DXGE01000034">
    <property type="protein sequence ID" value="HIW86543.1"/>
    <property type="molecule type" value="Genomic_DNA"/>
</dbReference>
<keyword evidence="1" id="KW-0479">Metal-binding</keyword>
<reference evidence="5" key="1">
    <citation type="journal article" date="2021" name="PeerJ">
        <title>Extensive microbial diversity within the chicken gut microbiome revealed by metagenomics and culture.</title>
        <authorList>
            <person name="Gilroy R."/>
            <person name="Ravi A."/>
            <person name="Getino M."/>
            <person name="Pursley I."/>
            <person name="Horton D.L."/>
            <person name="Alikhan N.F."/>
            <person name="Baker D."/>
            <person name="Gharbi K."/>
            <person name="Hall N."/>
            <person name="Watson M."/>
            <person name="Adriaenssens E.M."/>
            <person name="Foster-Nyarko E."/>
            <person name="Jarju S."/>
            <person name="Secka A."/>
            <person name="Antonio M."/>
            <person name="Oren A."/>
            <person name="Chaudhuri R.R."/>
            <person name="La Ragione R."/>
            <person name="Hildebrand F."/>
            <person name="Pallen M.J."/>
        </authorList>
    </citation>
    <scope>NUCLEOTIDE SEQUENCE</scope>
    <source>
        <strain evidence="5">421</strain>
    </source>
</reference>
<dbReference type="GO" id="GO:0046872">
    <property type="term" value="F:metal ion binding"/>
    <property type="evidence" value="ECO:0007669"/>
    <property type="project" value="UniProtKB-KW"/>
</dbReference>
<evidence type="ECO:0000256" key="1">
    <source>
        <dbReference type="ARBA" id="ARBA00022723"/>
    </source>
</evidence>
<evidence type="ECO:0000313" key="5">
    <source>
        <dbReference type="EMBL" id="HIW86543.1"/>
    </source>
</evidence>
<dbReference type="GO" id="GO:0051536">
    <property type="term" value="F:iron-sulfur cluster binding"/>
    <property type="evidence" value="ECO:0007669"/>
    <property type="project" value="UniProtKB-KW"/>
</dbReference>
<comment type="caution">
    <text evidence="5">The sequence shown here is derived from an EMBL/GenBank/DDBJ whole genome shotgun (WGS) entry which is preliminary data.</text>
</comment>
<protein>
    <submittedName>
        <fullName evidence="5">Coenzyme F420 hydrogenase/dehydrogenase, beta subunit C-terminal domain</fullName>
    </submittedName>
</protein>
<keyword evidence="2" id="KW-0408">Iron</keyword>
<reference evidence="5" key="2">
    <citation type="submission" date="2021-04" db="EMBL/GenBank/DDBJ databases">
        <authorList>
            <person name="Gilroy R."/>
        </authorList>
    </citation>
    <scope>NUCLEOTIDE SEQUENCE</scope>
    <source>
        <strain evidence="5">421</strain>
    </source>
</reference>
<dbReference type="SUPFAM" id="SSF54862">
    <property type="entry name" value="4Fe-4S ferredoxins"/>
    <property type="match status" value="1"/>
</dbReference>
<evidence type="ECO:0000256" key="2">
    <source>
        <dbReference type="ARBA" id="ARBA00023004"/>
    </source>
</evidence>
<dbReference type="Pfam" id="PF04432">
    <property type="entry name" value="FrhB_FdhB_C"/>
    <property type="match status" value="1"/>
</dbReference>
<feature type="domain" description="4Fe-4S ferredoxin-type" evidence="4">
    <location>
        <begin position="1"/>
        <end position="30"/>
    </location>
</feature>